<organism evidence="2 3">
    <name type="scientific">Tepidibacillus fermentans</name>
    <dbReference type="NCBI Taxonomy" id="1281767"/>
    <lineage>
        <taxon>Bacteria</taxon>
        <taxon>Bacillati</taxon>
        <taxon>Bacillota</taxon>
        <taxon>Bacilli</taxon>
        <taxon>Bacillales</taxon>
        <taxon>Bacillaceae</taxon>
        <taxon>Tepidibacillus</taxon>
    </lineage>
</organism>
<evidence type="ECO:0000313" key="2">
    <source>
        <dbReference type="EMBL" id="TCS82533.1"/>
    </source>
</evidence>
<feature type="domain" description="NAD(P)-binding" evidence="1">
    <location>
        <begin position="7"/>
        <end position="153"/>
    </location>
</feature>
<dbReference type="PANTHER" id="PTHR12126">
    <property type="entry name" value="NADH-UBIQUINONE OXIDOREDUCTASE 39 KDA SUBUNIT-RELATED"/>
    <property type="match status" value="1"/>
</dbReference>
<dbReference type="Gene3D" id="3.40.50.720">
    <property type="entry name" value="NAD(P)-binding Rossmann-like Domain"/>
    <property type="match status" value="1"/>
</dbReference>
<dbReference type="InterPro" id="IPR051207">
    <property type="entry name" value="ComplexI_NDUFA9_subunit"/>
</dbReference>
<name>A0A4R3KHC7_9BACI</name>
<protein>
    <submittedName>
        <fullName evidence="2">NADH dehydrogenase</fullName>
    </submittedName>
</protein>
<dbReference type="InterPro" id="IPR036291">
    <property type="entry name" value="NAD(P)-bd_dom_sf"/>
</dbReference>
<dbReference type="EMBL" id="SMAB01000008">
    <property type="protein sequence ID" value="TCS82533.1"/>
    <property type="molecule type" value="Genomic_DNA"/>
</dbReference>
<evidence type="ECO:0000259" key="1">
    <source>
        <dbReference type="Pfam" id="PF13460"/>
    </source>
</evidence>
<accession>A0A4R3KHC7</accession>
<evidence type="ECO:0000313" key="3">
    <source>
        <dbReference type="Proteomes" id="UP000295788"/>
    </source>
</evidence>
<dbReference type="OrthoDB" id="9801773at2"/>
<dbReference type="PANTHER" id="PTHR12126:SF11">
    <property type="entry name" value="NADH DEHYDROGENASE [UBIQUINONE] 1 ALPHA SUBCOMPLEX SUBUNIT 9, MITOCHONDRIAL"/>
    <property type="match status" value="1"/>
</dbReference>
<dbReference type="Pfam" id="PF13460">
    <property type="entry name" value="NAD_binding_10"/>
    <property type="match status" value="1"/>
</dbReference>
<proteinExistence type="predicted"/>
<dbReference type="InterPro" id="IPR016040">
    <property type="entry name" value="NAD(P)-bd_dom"/>
</dbReference>
<gene>
    <name evidence="2" type="ORF">EDD72_10822</name>
</gene>
<dbReference type="SUPFAM" id="SSF51735">
    <property type="entry name" value="NAD(P)-binding Rossmann-fold domains"/>
    <property type="match status" value="1"/>
</dbReference>
<reference evidence="2 3" key="1">
    <citation type="submission" date="2019-03" db="EMBL/GenBank/DDBJ databases">
        <title>Genomic Encyclopedia of Type Strains, Phase IV (KMG-IV): sequencing the most valuable type-strain genomes for metagenomic binning, comparative biology and taxonomic classification.</title>
        <authorList>
            <person name="Goeker M."/>
        </authorList>
    </citation>
    <scope>NUCLEOTIDE SEQUENCE [LARGE SCALE GENOMIC DNA]</scope>
    <source>
        <strain evidence="2 3">DSM 23802</strain>
    </source>
</reference>
<dbReference type="RefSeq" id="WP_132768567.1">
    <property type="nucleotide sequence ID" value="NZ_SMAB01000008.1"/>
</dbReference>
<dbReference type="AlphaFoldDB" id="A0A4R3KHC7"/>
<dbReference type="FunFam" id="3.40.50.720:FF:000702">
    <property type="entry name" value="NADH dehydrogenase (Ubiquinone)"/>
    <property type="match status" value="1"/>
</dbReference>
<dbReference type="Proteomes" id="UP000295788">
    <property type="component" value="Unassembled WGS sequence"/>
</dbReference>
<keyword evidence="3" id="KW-1185">Reference proteome</keyword>
<comment type="caution">
    <text evidence="2">The sequence shown here is derived from an EMBL/GenBank/DDBJ whole genome shotgun (WGS) entry which is preliminary data.</text>
</comment>
<sequence length="292" mass="32330">MKVFITGSSGYVGYKVMQSVLEHGHEVVALIRSVEGQLLYEPRVTYVYGDITDPQSLSGVMDGYDVVIHLVGIIREVSKKGITMNRIHVEGTRNIVTEAKKAGINRFLHMSALGAKQNSHTAYHQSKWEAEQIVRESGLSYTIFRPSVIFGEGGPGPNFVNQLRDLVKNAPIVPVIGDGSSLLQPVSIKNVADGFAKGVELKQTIGKTYELGGPEQISYLKILSLIADSLDKRLRKIHVPITLMKYIVPIMEKIPQFPITNDQLTMLLEGNITSTAETYYKDFGIEPIPFEV</sequence>
<dbReference type="CDD" id="cd05271">
    <property type="entry name" value="NDUFA9_like_SDR_a"/>
    <property type="match status" value="1"/>
</dbReference>
<dbReference type="GO" id="GO:0044877">
    <property type="term" value="F:protein-containing complex binding"/>
    <property type="evidence" value="ECO:0007669"/>
    <property type="project" value="TreeGrafter"/>
</dbReference>